<dbReference type="Pfam" id="PF04122">
    <property type="entry name" value="CW_binding_2"/>
    <property type="match status" value="3"/>
</dbReference>
<dbReference type="GO" id="GO:0008745">
    <property type="term" value="F:N-acetylmuramoyl-L-alanine amidase activity"/>
    <property type="evidence" value="ECO:0007669"/>
    <property type="project" value="UniProtKB-EC"/>
</dbReference>
<evidence type="ECO:0000313" key="4">
    <source>
        <dbReference type="Proteomes" id="UP000077384"/>
    </source>
</evidence>
<gene>
    <name evidence="2" type="primary">lytC_23</name>
    <name evidence="3" type="synonym">lytC_8</name>
    <name evidence="3" type="ORF">CLCOS_10890</name>
    <name evidence="2" type="ORF">WX73_03932</name>
</gene>
<accession>A0A166THZ3</accession>
<reference evidence="3 5" key="2">
    <citation type="journal article" date="2016" name="Front. Microbiol.">
        <title>Industrial Acetogenic Biocatalysts: A Comparative Metabolic and Genomic Analysis.</title>
        <authorList>
            <person name="Bengelsdorf F."/>
            <person name="Poehlein A."/>
            <person name="Sonja S."/>
            <person name="Erz C."/>
            <person name="Hummel T."/>
            <person name="Hoffmeister S."/>
            <person name="Daniel R."/>
            <person name="Durre P."/>
        </authorList>
    </citation>
    <scope>NUCLEOTIDE SEQUENCE [LARGE SCALE GENOMIC DNA]</scope>
    <source>
        <strain evidence="3 5">PTA-10522</strain>
    </source>
</reference>
<dbReference type="RefSeq" id="WP_063600653.1">
    <property type="nucleotide sequence ID" value="NZ_LITQ01000010.1"/>
</dbReference>
<dbReference type="PANTHER" id="PTHR30032">
    <property type="entry name" value="N-ACETYLMURAMOYL-L-ALANINE AMIDASE-RELATED"/>
    <property type="match status" value="1"/>
</dbReference>
<evidence type="ECO:0000313" key="2">
    <source>
        <dbReference type="EMBL" id="OAA93710.1"/>
    </source>
</evidence>
<dbReference type="PANTHER" id="PTHR30032:SF8">
    <property type="entry name" value="GERMINATION-SPECIFIC N-ACETYLMURAMOYL-L-ALANINE AMIDASE"/>
    <property type="match status" value="1"/>
</dbReference>
<dbReference type="EMBL" id="LROR01000035">
    <property type="protein sequence ID" value="OBR96000.1"/>
    <property type="molecule type" value="Genomic_DNA"/>
</dbReference>
<feature type="region of interest" description="Disordered" evidence="1">
    <location>
        <begin position="318"/>
        <end position="356"/>
    </location>
</feature>
<dbReference type="EMBL" id="LITQ01000010">
    <property type="protein sequence ID" value="OAA93710.1"/>
    <property type="molecule type" value="Genomic_DNA"/>
</dbReference>
<dbReference type="Gene3D" id="3.40.50.12090">
    <property type="match status" value="2"/>
</dbReference>
<name>A0A166THZ3_9CLOT</name>
<dbReference type="Proteomes" id="UP000077384">
    <property type="component" value="Unassembled WGS sequence"/>
</dbReference>
<sequence length="503" mass="54992">MRKKLISLLSVFMFVFIFFGVKASAASPESIRLGGQDRYGTCSQIVNQGWKSSNYAVIVNGYNFPDALSAATLAKKYNAPILLNGSDRLENTTIEQIKRLSVKQVFIVGGIGVISNEVEDELHGMNISTERFSGLNRTETSVSVANQIGTSNGIILTTDSDYTDALSIASIAAKLQMPIILVPKDSVPDSVSQLVENKNIPVTYVLGGQDIISDAVSSKFQNVKRISGSDKYERNINIINAFSDKFDFSSICLAYSEDFADALSGSAFAALNSNPIVLVGSSTAPITQCFIENKSFSKLYVFGGEAGITGDIVAALTNGKTSDKPQPSPEPQPQPQPAPADPSSEPTTPTDTSASHSELQKNLYNYLSDEDHRQSVLSRAIELHGGDTSNNCVYFQSEALRRSGLTDLPEWVCNTVEFTSQLLQRGWTKCKDLAQLRPGDICFTTNGPSHTYTFMKWCDPKSYDYAYICDNQGNEYGGNAYHKRNVDFATSLKDAIAYFMYEN</sequence>
<feature type="compositionally biased region" description="Pro residues" evidence="1">
    <location>
        <begin position="326"/>
        <end position="340"/>
    </location>
</feature>
<evidence type="ECO:0000313" key="3">
    <source>
        <dbReference type="EMBL" id="OBR96000.1"/>
    </source>
</evidence>
<keyword evidence="2" id="KW-0378">Hydrolase</keyword>
<proteinExistence type="predicted"/>
<feature type="compositionally biased region" description="Low complexity" evidence="1">
    <location>
        <begin position="341"/>
        <end position="355"/>
    </location>
</feature>
<dbReference type="AlphaFoldDB" id="A0A166THZ3"/>
<evidence type="ECO:0000256" key="1">
    <source>
        <dbReference type="SAM" id="MobiDB-lite"/>
    </source>
</evidence>
<reference evidence="2 4" key="1">
    <citation type="journal article" date="2015" name="Biotechnol. Bioeng.">
        <title>Genome sequence and phenotypic characterization of Caulobacter segnis.</title>
        <authorList>
            <person name="Patel S."/>
            <person name="Fletcher B."/>
            <person name="Scott D.C."/>
            <person name="Ely B."/>
        </authorList>
    </citation>
    <scope>NUCLEOTIDE SEQUENCE [LARGE SCALE GENOMIC DNA]</scope>
    <source>
        <strain evidence="2 4">PS02</strain>
    </source>
</reference>
<comment type="caution">
    <text evidence="2">The sequence shown here is derived from an EMBL/GenBank/DDBJ whole genome shotgun (WGS) entry which is preliminary data.</text>
</comment>
<keyword evidence="5" id="KW-1185">Reference proteome</keyword>
<dbReference type="InterPro" id="IPR007253">
    <property type="entry name" value="Cell_wall-bd_2"/>
</dbReference>
<dbReference type="EC" id="3.5.1.28" evidence="2"/>
<dbReference type="InterPro" id="IPR051922">
    <property type="entry name" value="Bact_Sporulation_Assoc"/>
</dbReference>
<dbReference type="Proteomes" id="UP000093694">
    <property type="component" value="Unassembled WGS sequence"/>
</dbReference>
<evidence type="ECO:0000313" key="5">
    <source>
        <dbReference type="Proteomes" id="UP000093694"/>
    </source>
</evidence>
<protein>
    <submittedName>
        <fullName evidence="2">N-acetylmuramoyl-L-alanine amidase LytC</fullName>
        <ecNumber evidence="2">3.5.1.28</ecNumber>
    </submittedName>
</protein>
<organism evidence="2 4">
    <name type="scientific">Clostridium coskatii</name>
    <dbReference type="NCBI Taxonomy" id="1705578"/>
    <lineage>
        <taxon>Bacteria</taxon>
        <taxon>Bacillati</taxon>
        <taxon>Bacillota</taxon>
        <taxon>Clostridia</taxon>
        <taxon>Eubacteriales</taxon>
        <taxon>Clostridiaceae</taxon>
        <taxon>Clostridium</taxon>
    </lineage>
</organism>
<dbReference type="PATRIC" id="fig|1705578.3.peg.4020"/>